<gene>
    <name evidence="3" type="ORF">SAMN05216302_1001127</name>
</gene>
<dbReference type="PANTHER" id="PTHR12289:SF41">
    <property type="entry name" value="FAILED AXON CONNECTIONS-RELATED"/>
    <property type="match status" value="1"/>
</dbReference>
<evidence type="ECO:0000313" key="4">
    <source>
        <dbReference type="Proteomes" id="UP000199533"/>
    </source>
</evidence>
<dbReference type="PANTHER" id="PTHR12289">
    <property type="entry name" value="METAXIN RELATED"/>
    <property type="match status" value="1"/>
</dbReference>
<keyword evidence="4" id="KW-1185">Reference proteome</keyword>
<sequence length="233" mass="26930">MLKLYQFNRTWGIPNLSPFCCKVETYLRMADIDYDIVAALPPGAPKRKLPYIDDSGKIVADSHFILTHLRSTYQDLDKDLDSTQRAASLAWQHLLEDHLFWSFFYFRWMYTDENWKINRKAIFGELPPVIRNIVALHTRSKIKRQIIGQGMGRHQTEEITLLGKQDIDALSDFLGNQPFFFGNQPTSLDASAYGLLINIIGCPIESPLKEHGLTKENLRNYVNRISLTYYADL</sequence>
<organism evidence="3 4">
    <name type="scientific">Nitrosomonas aestuarii</name>
    <dbReference type="NCBI Taxonomy" id="52441"/>
    <lineage>
        <taxon>Bacteria</taxon>
        <taxon>Pseudomonadati</taxon>
        <taxon>Pseudomonadota</taxon>
        <taxon>Betaproteobacteria</taxon>
        <taxon>Nitrosomonadales</taxon>
        <taxon>Nitrosomonadaceae</taxon>
        <taxon>Nitrosomonas</taxon>
    </lineage>
</organism>
<evidence type="ECO:0000259" key="2">
    <source>
        <dbReference type="Pfam" id="PF17172"/>
    </source>
</evidence>
<dbReference type="InterPro" id="IPR050931">
    <property type="entry name" value="Mito_Protein_Transport_Metaxin"/>
</dbReference>
<evidence type="ECO:0000313" key="3">
    <source>
        <dbReference type="EMBL" id="SFK14834.1"/>
    </source>
</evidence>
<dbReference type="AlphaFoldDB" id="A0A1I3X5H7"/>
<dbReference type="GO" id="GO:0005737">
    <property type="term" value="C:cytoplasm"/>
    <property type="evidence" value="ECO:0007669"/>
    <property type="project" value="TreeGrafter"/>
</dbReference>
<dbReference type="CDD" id="cd03193">
    <property type="entry name" value="GST_C_Metaxin"/>
    <property type="match status" value="1"/>
</dbReference>
<dbReference type="SFLD" id="SFLDS00019">
    <property type="entry name" value="Glutathione_Transferase_(cytos"/>
    <property type="match status" value="1"/>
</dbReference>
<dbReference type="InterPro" id="IPR036282">
    <property type="entry name" value="Glutathione-S-Trfase_C_sf"/>
</dbReference>
<dbReference type="InterPro" id="IPR012336">
    <property type="entry name" value="Thioredoxin-like_fold"/>
</dbReference>
<protein>
    <submittedName>
        <fullName evidence="3">Glutathione S-transferase</fullName>
    </submittedName>
</protein>
<dbReference type="Pfam" id="PF17172">
    <property type="entry name" value="GST_N_4"/>
    <property type="match status" value="1"/>
</dbReference>
<dbReference type="GO" id="GO:0016740">
    <property type="term" value="F:transferase activity"/>
    <property type="evidence" value="ECO:0007669"/>
    <property type="project" value="UniProtKB-KW"/>
</dbReference>
<dbReference type="Gene3D" id="3.40.30.10">
    <property type="entry name" value="Glutaredoxin"/>
    <property type="match status" value="1"/>
</dbReference>
<dbReference type="InterPro" id="IPR036249">
    <property type="entry name" value="Thioredoxin-like_sf"/>
</dbReference>
<feature type="domain" description="Metaxin glutathione S-transferase" evidence="1">
    <location>
        <begin position="163"/>
        <end position="225"/>
    </location>
</feature>
<dbReference type="Pfam" id="PF17171">
    <property type="entry name" value="GST_C_6"/>
    <property type="match status" value="1"/>
</dbReference>
<dbReference type="SUPFAM" id="SSF52833">
    <property type="entry name" value="Thioredoxin-like"/>
    <property type="match status" value="1"/>
</dbReference>
<dbReference type="SFLD" id="SFLDG01200">
    <property type="entry name" value="SUF1.1"/>
    <property type="match status" value="1"/>
</dbReference>
<dbReference type="CDD" id="cd03080">
    <property type="entry name" value="GST_N_Metaxin_like"/>
    <property type="match status" value="1"/>
</dbReference>
<accession>A0A1I3X5H7</accession>
<dbReference type="RefSeq" id="WP_090696655.1">
    <property type="nucleotide sequence ID" value="NZ_FOSP01000001.1"/>
</dbReference>
<evidence type="ECO:0000259" key="1">
    <source>
        <dbReference type="Pfam" id="PF17171"/>
    </source>
</evidence>
<keyword evidence="3" id="KW-0808">Transferase</keyword>
<dbReference type="SUPFAM" id="SSF47616">
    <property type="entry name" value="GST C-terminal domain-like"/>
    <property type="match status" value="1"/>
</dbReference>
<dbReference type="STRING" id="52441.SAMN05216302_1001127"/>
<feature type="domain" description="Thioredoxin-like fold" evidence="2">
    <location>
        <begin position="18"/>
        <end position="111"/>
    </location>
</feature>
<dbReference type="InterPro" id="IPR033468">
    <property type="entry name" value="Metaxin_GST"/>
</dbReference>
<name>A0A1I3X5H7_9PROT</name>
<dbReference type="EMBL" id="FOSP01000001">
    <property type="protein sequence ID" value="SFK14834.1"/>
    <property type="molecule type" value="Genomic_DNA"/>
</dbReference>
<dbReference type="InterPro" id="IPR040079">
    <property type="entry name" value="Glutathione_S-Trfase"/>
</dbReference>
<proteinExistence type="predicted"/>
<dbReference type="SFLD" id="SFLDG01180">
    <property type="entry name" value="SUF1"/>
    <property type="match status" value="1"/>
</dbReference>
<dbReference type="OrthoDB" id="9810080at2"/>
<dbReference type="InterPro" id="IPR026928">
    <property type="entry name" value="FAX/IsoI-like"/>
</dbReference>
<reference evidence="4" key="1">
    <citation type="submission" date="2016-10" db="EMBL/GenBank/DDBJ databases">
        <authorList>
            <person name="Varghese N."/>
            <person name="Submissions S."/>
        </authorList>
    </citation>
    <scope>NUCLEOTIDE SEQUENCE [LARGE SCALE GENOMIC DNA]</scope>
    <source>
        <strain evidence="4">Nm69</strain>
    </source>
</reference>
<dbReference type="Proteomes" id="UP000199533">
    <property type="component" value="Unassembled WGS sequence"/>
</dbReference>